<feature type="binding site" evidence="9">
    <location>
        <position position="336"/>
    </location>
    <ligand>
        <name>Zn(2+)</name>
        <dbReference type="ChEBI" id="CHEBI:29105"/>
        <note>catalytic</note>
    </ligand>
</feature>
<dbReference type="SUPFAM" id="SSF63737">
    <property type="entry name" value="Leukotriene A4 hydrolase N-terminal domain"/>
    <property type="match status" value="1"/>
</dbReference>
<dbReference type="OrthoDB" id="6750768at2759"/>
<sequence length="867" mass="99313">ASTHPSFPYHHVRLPNTIKPIHYHLYLQPDYQKLINQGNVTVSLHCHQKTDFILFHGRGLQINDIRIIDQSTGNELTVKRTLQDPRNDYYYVQVNSSLVTATNYTLVIQFSGLIYPNRLRGFYRSTYVTASGQKRYLYTTDFEPTDARMAFPCFDEPAMKASFELTVVVPPGYHALFNTLARNNHTLANQNTIIHFQKSVPMSTYLVAFVISDFQHLEKKSKDNILVRTWTHQEKVHETQLSLQVAADCVSYYGKIFNIKYPLPKLDLVGIPDFSSGGMENWGLITFNEVQFLYNLKYATSTNYFYIVETVAHEVAHQWFGDLVTMDWWSDVWLNEGFATFVSYLGMRNSKPGLQGYQQFSLRTMAKAIIDDSLPSSHPVYQPVNDPNQIGALFDHISYDKGASLLRMLYEYFGEQTFFKGVEDYLKAYAYGNAKSQNLWNAMSSVTGENINSVMNTWLLQMNYPLVTLKLEKDKISISQTRFLEDKNGQTLVNQTSPYRYKWLIPFCFETSDGYVNRTIIGMNGATLQLPSAPKWVKANCNQTGYFRVNYDAKTWQSLIEQIQSDHESLSIPNKANLLDDSFYLTKVGSLNPSIFLEISRYLANETNYVPFATSLPHLDYIISTVNDLSSQTIGKKYLKYLLQSNLRQLGWKDTGSNNKKLLRTEVLSTACFAGDRSTILNITNLYREWLYNNKSISANLKSVILRCGIAHGGNWNMLLQRYYASKDATERRILMSALASSTDKSTLKKLLNIIIDKSKVKAAEALKAMIYIAQNPAGTDLAWNFVVLRWNLFFERYGQDTFSMATLITQVIKPMKSEVQLDKVKLFFKCTPNVGTGQNAVPKAIDQLETKIAWRRKYEGAISTWF</sequence>
<evidence type="ECO:0000256" key="1">
    <source>
        <dbReference type="ARBA" id="ARBA00010136"/>
    </source>
</evidence>
<dbReference type="FunFam" id="2.60.40.1730:FF:000013">
    <property type="entry name" value="Aminopeptidase"/>
    <property type="match status" value="1"/>
</dbReference>
<evidence type="ECO:0000256" key="6">
    <source>
        <dbReference type="ARBA" id="ARBA00022833"/>
    </source>
</evidence>
<keyword evidence="7 11" id="KW-0482">Metalloprotease</keyword>
<keyword evidence="6 9" id="KW-0862">Zinc</keyword>
<dbReference type="GO" id="GO:0006508">
    <property type="term" value="P:proteolysis"/>
    <property type="evidence" value="ECO:0000318"/>
    <property type="project" value="GO_Central"/>
</dbReference>
<dbReference type="FunFam" id="2.60.40.1910:FF:000003">
    <property type="entry name" value="Aminopeptidase"/>
    <property type="match status" value="1"/>
</dbReference>
<evidence type="ECO:0000313" key="15">
    <source>
        <dbReference type="EMBL" id="EDV25756.1"/>
    </source>
</evidence>
<evidence type="ECO:0000256" key="3">
    <source>
        <dbReference type="ARBA" id="ARBA00022670"/>
    </source>
</evidence>
<dbReference type="CTD" id="6753002"/>
<evidence type="ECO:0000256" key="8">
    <source>
        <dbReference type="PIRSR" id="PIRSR634016-1"/>
    </source>
</evidence>
<dbReference type="Pfam" id="PF17900">
    <property type="entry name" value="Peptidase_M1_N"/>
    <property type="match status" value="1"/>
</dbReference>
<protein>
    <recommendedName>
        <fullName evidence="11">Aminopeptidase</fullName>
        <ecNumber evidence="11">3.4.11.-</ecNumber>
    </recommendedName>
</protein>
<dbReference type="SUPFAM" id="SSF55486">
    <property type="entry name" value="Metalloproteases ('zincins'), catalytic domain"/>
    <property type="match status" value="1"/>
</dbReference>
<dbReference type="eggNOG" id="KOG1046">
    <property type="taxonomic scope" value="Eukaryota"/>
</dbReference>
<dbReference type="PANTHER" id="PTHR11533:SF299">
    <property type="entry name" value="AMINOPEPTIDASE"/>
    <property type="match status" value="1"/>
</dbReference>
<dbReference type="InParanoid" id="B3RU69"/>
<keyword evidence="2 11" id="KW-0031">Aminopeptidase</keyword>
<dbReference type="Gene3D" id="2.60.40.1730">
    <property type="entry name" value="tricorn interacting facor f3 domain"/>
    <property type="match status" value="1"/>
</dbReference>
<name>B3RU69_TRIAD</name>
<evidence type="ECO:0000259" key="12">
    <source>
        <dbReference type="Pfam" id="PF01433"/>
    </source>
</evidence>
<feature type="binding site" evidence="9">
    <location>
        <position position="313"/>
    </location>
    <ligand>
        <name>Zn(2+)</name>
        <dbReference type="ChEBI" id="CHEBI:29105"/>
        <note>catalytic</note>
    </ligand>
</feature>
<dbReference type="FunFam" id="1.25.50.20:FF:000005">
    <property type="entry name" value="Aminopeptidase N-like protein"/>
    <property type="match status" value="1"/>
</dbReference>
<dbReference type="Gene3D" id="1.10.390.10">
    <property type="entry name" value="Neutral Protease Domain 2"/>
    <property type="match status" value="1"/>
</dbReference>
<dbReference type="KEGG" id="tad:TRIADDRAFT_442"/>
<dbReference type="PRINTS" id="PR00756">
    <property type="entry name" value="ALADIPTASE"/>
</dbReference>
<keyword evidence="4 9" id="KW-0479">Metal-binding</keyword>
<gene>
    <name evidence="15" type="ORF">TRIADDRAFT_442</name>
</gene>
<keyword evidence="16" id="KW-1185">Reference proteome</keyword>
<evidence type="ECO:0000256" key="4">
    <source>
        <dbReference type="ARBA" id="ARBA00022723"/>
    </source>
</evidence>
<comment type="cofactor">
    <cofactor evidence="9 11">
        <name>Zn(2+)</name>
        <dbReference type="ChEBI" id="CHEBI:29105"/>
    </cofactor>
    <text evidence="9 11">Binds 1 zinc ion per subunit.</text>
</comment>
<reference evidence="15 16" key="1">
    <citation type="journal article" date="2008" name="Nature">
        <title>The Trichoplax genome and the nature of placozoans.</title>
        <authorList>
            <person name="Srivastava M."/>
            <person name="Begovic E."/>
            <person name="Chapman J."/>
            <person name="Putnam N.H."/>
            <person name="Hellsten U."/>
            <person name="Kawashima T."/>
            <person name="Kuo A."/>
            <person name="Mitros T."/>
            <person name="Salamov A."/>
            <person name="Carpenter M.L."/>
            <person name="Signorovitch A.Y."/>
            <person name="Moreno M.A."/>
            <person name="Kamm K."/>
            <person name="Grimwood J."/>
            <person name="Schmutz J."/>
            <person name="Shapiro H."/>
            <person name="Grigoriev I.V."/>
            <person name="Buss L.W."/>
            <person name="Schierwater B."/>
            <person name="Dellaporta S.L."/>
            <person name="Rokhsar D.S."/>
        </authorList>
    </citation>
    <scope>NUCLEOTIDE SEQUENCE [LARGE SCALE GENOMIC DNA]</scope>
    <source>
        <strain evidence="15 16">Grell-BS-1999</strain>
    </source>
</reference>
<dbReference type="InterPro" id="IPR050344">
    <property type="entry name" value="Peptidase_M1_aminopeptidases"/>
</dbReference>
<feature type="domain" description="ERAP1-like C-terminal" evidence="13">
    <location>
        <begin position="536"/>
        <end position="850"/>
    </location>
</feature>
<proteinExistence type="inferred from homology"/>
<dbReference type="InterPro" id="IPR027268">
    <property type="entry name" value="Peptidase_M4/M1_CTD_sf"/>
</dbReference>
<keyword evidence="5 11" id="KW-0378">Hydrolase</keyword>
<dbReference type="GO" id="GO:0008270">
    <property type="term" value="F:zinc ion binding"/>
    <property type="evidence" value="ECO:0007669"/>
    <property type="project" value="UniProtKB-UniRule"/>
</dbReference>
<dbReference type="HOGENOM" id="CLU_003705_0_1_1"/>
<feature type="non-terminal residue" evidence="15">
    <location>
        <position position="867"/>
    </location>
</feature>
<dbReference type="PANTHER" id="PTHR11533">
    <property type="entry name" value="PROTEASE M1 ZINC METALLOPROTEASE"/>
    <property type="match status" value="1"/>
</dbReference>
<accession>B3RU69</accession>
<evidence type="ECO:0000256" key="2">
    <source>
        <dbReference type="ARBA" id="ARBA00022438"/>
    </source>
</evidence>
<feature type="site" description="Transition state stabilizer" evidence="10">
    <location>
        <position position="399"/>
    </location>
</feature>
<dbReference type="GO" id="GO:0070006">
    <property type="term" value="F:metalloaminopeptidase activity"/>
    <property type="evidence" value="ECO:0000318"/>
    <property type="project" value="GO_Central"/>
</dbReference>
<evidence type="ECO:0000256" key="7">
    <source>
        <dbReference type="ARBA" id="ARBA00023049"/>
    </source>
</evidence>
<dbReference type="Proteomes" id="UP000009022">
    <property type="component" value="Unassembled WGS sequence"/>
</dbReference>
<feature type="binding site" evidence="9">
    <location>
        <position position="317"/>
    </location>
    <ligand>
        <name>Zn(2+)</name>
        <dbReference type="ChEBI" id="CHEBI:29105"/>
        <note>catalytic</note>
    </ligand>
</feature>
<dbReference type="GO" id="GO:0043171">
    <property type="term" value="P:peptide catabolic process"/>
    <property type="evidence" value="ECO:0000318"/>
    <property type="project" value="GO_Central"/>
</dbReference>
<feature type="domain" description="Peptidase M1 membrane alanine aminopeptidase" evidence="12">
    <location>
        <begin position="243"/>
        <end position="458"/>
    </location>
</feature>
<dbReference type="InterPro" id="IPR034016">
    <property type="entry name" value="M1_APN-typ"/>
</dbReference>
<evidence type="ECO:0000313" key="16">
    <source>
        <dbReference type="Proteomes" id="UP000009022"/>
    </source>
</evidence>
<evidence type="ECO:0000256" key="5">
    <source>
        <dbReference type="ARBA" id="ARBA00022801"/>
    </source>
</evidence>
<evidence type="ECO:0000256" key="9">
    <source>
        <dbReference type="PIRSR" id="PIRSR634016-3"/>
    </source>
</evidence>
<comment type="similarity">
    <text evidence="1 11">Belongs to the peptidase M1 family.</text>
</comment>
<feature type="non-terminal residue" evidence="15">
    <location>
        <position position="1"/>
    </location>
</feature>
<dbReference type="EC" id="3.4.11.-" evidence="11"/>
<feature type="active site" description="Proton acceptor" evidence="8">
    <location>
        <position position="314"/>
    </location>
</feature>
<evidence type="ECO:0000259" key="13">
    <source>
        <dbReference type="Pfam" id="PF11838"/>
    </source>
</evidence>
<keyword evidence="3 11" id="KW-0645">Protease</keyword>
<organism evidence="15 16">
    <name type="scientific">Trichoplax adhaerens</name>
    <name type="common">Trichoplax reptans</name>
    <dbReference type="NCBI Taxonomy" id="10228"/>
    <lineage>
        <taxon>Eukaryota</taxon>
        <taxon>Metazoa</taxon>
        <taxon>Placozoa</taxon>
        <taxon>Uniplacotomia</taxon>
        <taxon>Trichoplacea</taxon>
        <taxon>Trichoplacidae</taxon>
        <taxon>Trichoplax</taxon>
    </lineage>
</organism>
<evidence type="ECO:0000259" key="14">
    <source>
        <dbReference type="Pfam" id="PF17900"/>
    </source>
</evidence>
<dbReference type="AlphaFoldDB" id="B3RU69"/>
<dbReference type="InterPro" id="IPR001930">
    <property type="entry name" value="Peptidase_M1"/>
</dbReference>
<dbReference type="Pfam" id="PF11838">
    <property type="entry name" value="ERAP1_C"/>
    <property type="match status" value="1"/>
</dbReference>
<dbReference type="InterPro" id="IPR024571">
    <property type="entry name" value="ERAP1-like_C_dom"/>
</dbReference>
<dbReference type="CDD" id="cd09601">
    <property type="entry name" value="M1_APN-Q_like"/>
    <property type="match status" value="1"/>
</dbReference>
<dbReference type="PhylomeDB" id="B3RU69"/>
<dbReference type="Gene3D" id="1.25.50.20">
    <property type="match status" value="1"/>
</dbReference>
<dbReference type="InterPro" id="IPR014782">
    <property type="entry name" value="Peptidase_M1_dom"/>
</dbReference>
<evidence type="ECO:0000256" key="10">
    <source>
        <dbReference type="PIRSR" id="PIRSR634016-4"/>
    </source>
</evidence>
<dbReference type="InterPro" id="IPR042097">
    <property type="entry name" value="Aminopeptidase_N-like_N_sf"/>
</dbReference>
<dbReference type="RefSeq" id="XP_002111789.1">
    <property type="nucleotide sequence ID" value="XM_002111753.1"/>
</dbReference>
<dbReference type="Gene3D" id="2.60.40.1910">
    <property type="match status" value="1"/>
</dbReference>
<dbReference type="InterPro" id="IPR045357">
    <property type="entry name" value="Aminopeptidase_N-like_N"/>
</dbReference>
<feature type="domain" description="Aminopeptidase N-like N-terminal" evidence="14">
    <location>
        <begin position="19"/>
        <end position="206"/>
    </location>
</feature>
<dbReference type="EMBL" id="DS985244">
    <property type="protein sequence ID" value="EDV25756.1"/>
    <property type="molecule type" value="Genomic_DNA"/>
</dbReference>
<dbReference type="GeneID" id="6753002"/>
<dbReference type="FunFam" id="1.10.390.10:FF:000006">
    <property type="entry name" value="Puromycin-sensitive aminopeptidase"/>
    <property type="match status" value="1"/>
</dbReference>
<evidence type="ECO:0000256" key="11">
    <source>
        <dbReference type="RuleBase" id="RU364040"/>
    </source>
</evidence>
<dbReference type="Pfam" id="PF01433">
    <property type="entry name" value="Peptidase_M1"/>
    <property type="match status" value="1"/>
</dbReference>